<evidence type="ECO:0000313" key="1">
    <source>
        <dbReference type="EMBL" id="QEC77952.1"/>
    </source>
</evidence>
<name>A0A5B8W4U6_9SPHI</name>
<organism evidence="1 2">
    <name type="scientific">Mucilaginibacter ginsenosidivorax</name>
    <dbReference type="NCBI Taxonomy" id="862126"/>
    <lineage>
        <taxon>Bacteria</taxon>
        <taxon>Pseudomonadati</taxon>
        <taxon>Bacteroidota</taxon>
        <taxon>Sphingobacteriia</taxon>
        <taxon>Sphingobacteriales</taxon>
        <taxon>Sphingobacteriaceae</taxon>
        <taxon>Mucilaginibacter</taxon>
    </lineage>
</organism>
<protein>
    <submittedName>
        <fullName evidence="1">Uncharacterized protein</fullName>
    </submittedName>
</protein>
<dbReference type="OrthoDB" id="965614at2"/>
<dbReference type="KEGG" id="mgk:FSB76_19155"/>
<proteinExistence type="predicted"/>
<dbReference type="AlphaFoldDB" id="A0A5B8W4U6"/>
<dbReference type="Proteomes" id="UP000321362">
    <property type="component" value="Chromosome"/>
</dbReference>
<dbReference type="EMBL" id="CP042437">
    <property type="protein sequence ID" value="QEC77952.1"/>
    <property type="molecule type" value="Genomic_DNA"/>
</dbReference>
<dbReference type="RefSeq" id="WP_147056122.1">
    <property type="nucleotide sequence ID" value="NZ_CP042437.1"/>
</dbReference>
<keyword evidence="2" id="KW-1185">Reference proteome</keyword>
<accession>A0A5B8W4U6</accession>
<reference evidence="1 2" key="1">
    <citation type="journal article" date="2013" name="J. Microbiol.">
        <title>Mucilaginibacter ginsenosidivorax sp. nov., with ginsenoside converting activity isolated from sediment.</title>
        <authorList>
            <person name="Kim J.K."/>
            <person name="Choi T.E."/>
            <person name="Liu Q.M."/>
            <person name="Park H.Y."/>
            <person name="Yi T.H."/>
            <person name="Yoon M.H."/>
            <person name="Kim S.C."/>
            <person name="Im W.T."/>
        </authorList>
    </citation>
    <scope>NUCLEOTIDE SEQUENCE [LARGE SCALE GENOMIC DNA]</scope>
    <source>
        <strain evidence="1 2">KHI28</strain>
    </source>
</reference>
<sequence>MIHSGKADDQYPRQKNSLVKQILIGLGVTIQQDSSTNTIAYKEKLAQISTWSDDDLKFLEEGKMLSKA</sequence>
<evidence type="ECO:0000313" key="2">
    <source>
        <dbReference type="Proteomes" id="UP000321362"/>
    </source>
</evidence>
<gene>
    <name evidence="1" type="ORF">FSB76_19155</name>
</gene>